<dbReference type="InterPro" id="IPR003347">
    <property type="entry name" value="JmjC_dom"/>
</dbReference>
<evidence type="ECO:0008006" key="8">
    <source>
        <dbReference type="Google" id="ProtNLM"/>
    </source>
</evidence>
<feature type="compositionally biased region" description="Low complexity" evidence="3">
    <location>
        <begin position="214"/>
        <end position="227"/>
    </location>
</feature>
<dbReference type="EMBL" id="CM000639">
    <property type="protein sequence ID" value="EED95095.1"/>
    <property type="molecule type" value="Genomic_DNA"/>
</dbReference>
<dbReference type="SUPFAM" id="SSF51197">
    <property type="entry name" value="Clavaminate synthase-like"/>
    <property type="match status" value="1"/>
</dbReference>
<feature type="domain" description="JmjC" evidence="5">
    <location>
        <begin position="318"/>
        <end position="486"/>
    </location>
</feature>
<evidence type="ECO:0000256" key="3">
    <source>
        <dbReference type="SAM" id="MobiDB-lite"/>
    </source>
</evidence>
<dbReference type="GeneID" id="7442211"/>
<keyword evidence="2" id="KW-0408">Iron</keyword>
<proteinExistence type="predicted"/>
<evidence type="ECO:0000256" key="2">
    <source>
        <dbReference type="ARBA" id="ARBA00023004"/>
    </source>
</evidence>
<evidence type="ECO:0000256" key="1">
    <source>
        <dbReference type="ARBA" id="ARBA00022723"/>
    </source>
</evidence>
<accession>B8BTH4</accession>
<dbReference type="GO" id="GO:0141052">
    <property type="term" value="F:histone H3 demethylase activity"/>
    <property type="evidence" value="ECO:0007669"/>
    <property type="project" value="UniProtKB-ARBA"/>
</dbReference>
<dbReference type="GO" id="GO:0046872">
    <property type="term" value="F:metal ion binding"/>
    <property type="evidence" value="ECO:0007669"/>
    <property type="project" value="UniProtKB-KW"/>
</dbReference>
<dbReference type="GO" id="GO:0010468">
    <property type="term" value="P:regulation of gene expression"/>
    <property type="evidence" value="ECO:0000318"/>
    <property type="project" value="GO_Central"/>
</dbReference>
<dbReference type="GO" id="GO:0000785">
    <property type="term" value="C:chromatin"/>
    <property type="evidence" value="ECO:0000318"/>
    <property type="project" value="GO_Central"/>
</dbReference>
<dbReference type="Gene3D" id="2.60.120.650">
    <property type="entry name" value="Cupin"/>
    <property type="match status" value="1"/>
</dbReference>
<reference evidence="6 7" key="1">
    <citation type="journal article" date="2004" name="Science">
        <title>The genome of the diatom Thalassiosira pseudonana: ecology, evolution, and metabolism.</title>
        <authorList>
            <person name="Armbrust E.V."/>
            <person name="Berges J.A."/>
            <person name="Bowler C."/>
            <person name="Green B.R."/>
            <person name="Martinez D."/>
            <person name="Putnam N.H."/>
            <person name="Zhou S."/>
            <person name="Allen A.E."/>
            <person name="Apt K.E."/>
            <person name="Bechner M."/>
            <person name="Brzezinski M.A."/>
            <person name="Chaal B.K."/>
            <person name="Chiovitti A."/>
            <person name="Davis A.K."/>
            <person name="Demarest M.S."/>
            <person name="Detter J.C."/>
            <person name="Glavina T."/>
            <person name="Goodstein D."/>
            <person name="Hadi M.Z."/>
            <person name="Hellsten U."/>
            <person name="Hildebrand M."/>
            <person name="Jenkins B.D."/>
            <person name="Jurka J."/>
            <person name="Kapitonov V.V."/>
            <person name="Kroger N."/>
            <person name="Lau W.W."/>
            <person name="Lane T.W."/>
            <person name="Larimer F.W."/>
            <person name="Lippmeier J.C."/>
            <person name="Lucas S."/>
            <person name="Medina M."/>
            <person name="Montsant A."/>
            <person name="Obornik M."/>
            <person name="Parker M.S."/>
            <person name="Palenik B."/>
            <person name="Pazour G.J."/>
            <person name="Richardson P.M."/>
            <person name="Rynearson T.A."/>
            <person name="Saito M.A."/>
            <person name="Schwartz D.C."/>
            <person name="Thamatrakoln K."/>
            <person name="Valentin K."/>
            <person name="Vardi A."/>
            <person name="Wilkerson F.P."/>
            <person name="Rokhsar D.S."/>
        </authorList>
    </citation>
    <scope>NUCLEOTIDE SEQUENCE [LARGE SCALE GENOMIC DNA]</scope>
    <source>
        <strain evidence="6 7">CCMP1335</strain>
    </source>
</reference>
<keyword evidence="7" id="KW-1185">Reference proteome</keyword>
<dbReference type="PANTHER" id="PTHR10694">
    <property type="entry name" value="LYSINE-SPECIFIC DEMETHYLASE"/>
    <property type="match status" value="1"/>
</dbReference>
<dbReference type="InterPro" id="IPR004198">
    <property type="entry name" value="Znf_C5HC2"/>
</dbReference>
<dbReference type="InParanoid" id="B8BTH4"/>
<name>B8BTH4_THAPS</name>
<sequence>MDDQPSPKRRRTPVKTYEAITATDALSEERLIAQAIANSRKDVVRDTKAIESIPFGPTFYPTVEDFSGDPLIYIEKIRCIAERYGICKIVPPEGWNPPFALNIDCPERFSTKDQSIHRLQEGISFGDGDEYTVKEYQKMASEWSKEWRNSHYIVPGDEGKKSPSPPPSAAAELDQNNYTGMNGNMPVPSSGGVVAAADATTTTADNAKINPMGNVSSNPNNTAPTTETEFKPKTIMTPECLERDYWEIVEGQCHEIDVDYGNDVDTSDFGSGFPISKRGRSVNSPNFQTMVNDDDNKNNTNTADDESIPEPDFGTEEYYRETYWNLNNIPNSKNSVLRHVKVGINGINVPWLYFGCMFSTFCWHNEDNYMYSINYHHRGAPKQWYGVPGTKYDSDGVERVFKNYLSMKLRDVPDLIHHITTSFSPRILKQEGVSVCKLLQNAGEFIVTFPRAFHGGYNLGPNCGEAVNFALHDWIPHAVDANERYRTFARPSVFSHDRLVYTMAHHTKDLRTKEICNALSLELRRLMGEELLLRSKLIKSGVRDVSKDVELPANRLDQLDEDSADYDDKRLCHSCKHICFFSAVACECSESKVSCLRHSHYMCRCSIKRKYILIWTPEDEMRKTIERVEKRGNELEYSLKPEAGISSGSVVQRHGPLEDASSAAKDRMFHQTFEVPVDPICLLESDIPQMVSSDTSVCSSAGVVEQTDTATSMPTEGANAAETAQPRVSIFVVIGTTESSSNSVNYVDTAETPSIVGVGVETAETTSTSPLGEE</sequence>
<feature type="region of interest" description="Disordered" evidence="3">
    <location>
        <begin position="154"/>
        <end position="182"/>
    </location>
</feature>
<dbReference type="PANTHER" id="PTHR10694:SF33">
    <property type="entry name" value="LYSINE-SPECIFIC DEMETHYLASE 5"/>
    <property type="match status" value="1"/>
</dbReference>
<feature type="region of interest" description="Disordered" evidence="3">
    <location>
        <begin position="272"/>
        <end position="312"/>
    </location>
</feature>
<feature type="region of interest" description="Disordered" evidence="3">
    <location>
        <begin position="206"/>
        <end position="228"/>
    </location>
</feature>
<dbReference type="HOGENOM" id="CLU_000991_8_2_1"/>
<dbReference type="eggNOG" id="KOG1246">
    <property type="taxonomic scope" value="Eukaryota"/>
</dbReference>
<dbReference type="SMART" id="SM00558">
    <property type="entry name" value="JmjC"/>
    <property type="match status" value="1"/>
</dbReference>
<dbReference type="OMA" id="DNNIRCC"/>
<dbReference type="PROSITE" id="PS51183">
    <property type="entry name" value="JMJN"/>
    <property type="match status" value="1"/>
</dbReference>
<dbReference type="GO" id="GO:0006338">
    <property type="term" value="P:chromatin remodeling"/>
    <property type="evidence" value="ECO:0000318"/>
    <property type="project" value="GO_Central"/>
</dbReference>
<reference evidence="6 7" key="2">
    <citation type="journal article" date="2008" name="Nature">
        <title>The Phaeodactylum genome reveals the evolutionary history of diatom genomes.</title>
        <authorList>
            <person name="Bowler C."/>
            <person name="Allen A.E."/>
            <person name="Badger J.H."/>
            <person name="Grimwood J."/>
            <person name="Jabbari K."/>
            <person name="Kuo A."/>
            <person name="Maheswari U."/>
            <person name="Martens C."/>
            <person name="Maumus F."/>
            <person name="Otillar R.P."/>
            <person name="Rayko E."/>
            <person name="Salamov A."/>
            <person name="Vandepoele K."/>
            <person name="Beszteri B."/>
            <person name="Gruber A."/>
            <person name="Heijde M."/>
            <person name="Katinka M."/>
            <person name="Mock T."/>
            <person name="Valentin K."/>
            <person name="Verret F."/>
            <person name="Berges J.A."/>
            <person name="Brownlee C."/>
            <person name="Cadoret J.P."/>
            <person name="Chiovitti A."/>
            <person name="Choi C.J."/>
            <person name="Coesel S."/>
            <person name="De Martino A."/>
            <person name="Detter J.C."/>
            <person name="Durkin C."/>
            <person name="Falciatore A."/>
            <person name="Fournet J."/>
            <person name="Haruta M."/>
            <person name="Huysman M.J."/>
            <person name="Jenkins B.D."/>
            <person name="Jiroutova K."/>
            <person name="Jorgensen R.E."/>
            <person name="Joubert Y."/>
            <person name="Kaplan A."/>
            <person name="Kroger N."/>
            <person name="Kroth P.G."/>
            <person name="La Roche J."/>
            <person name="Lindquist E."/>
            <person name="Lommer M."/>
            <person name="Martin-Jezequel V."/>
            <person name="Lopez P.J."/>
            <person name="Lucas S."/>
            <person name="Mangogna M."/>
            <person name="McGinnis K."/>
            <person name="Medlin L.K."/>
            <person name="Montsant A."/>
            <person name="Oudot-Le Secq M.P."/>
            <person name="Napoli C."/>
            <person name="Obornik M."/>
            <person name="Parker M.S."/>
            <person name="Petit J.L."/>
            <person name="Porcel B.M."/>
            <person name="Poulsen N."/>
            <person name="Robison M."/>
            <person name="Rychlewski L."/>
            <person name="Rynearson T.A."/>
            <person name="Schmutz J."/>
            <person name="Shapiro H."/>
            <person name="Siaut M."/>
            <person name="Stanley M."/>
            <person name="Sussman M.R."/>
            <person name="Taylor A.R."/>
            <person name="Vardi A."/>
            <person name="von Dassow P."/>
            <person name="Vyverman W."/>
            <person name="Willis A."/>
            <person name="Wyrwicz L.S."/>
            <person name="Rokhsar D.S."/>
            <person name="Weissenbach J."/>
            <person name="Armbrust E.V."/>
            <person name="Green B.R."/>
            <person name="Van de Peer Y."/>
            <person name="Grigoriev I.V."/>
        </authorList>
    </citation>
    <scope>NUCLEOTIDE SEQUENCE [LARGE SCALE GENOMIC DNA]</scope>
    <source>
        <strain evidence="6 7">CCMP1335</strain>
    </source>
</reference>
<feature type="compositionally biased region" description="Polar residues" evidence="3">
    <location>
        <begin position="281"/>
        <end position="291"/>
    </location>
</feature>
<dbReference type="Pfam" id="PF02928">
    <property type="entry name" value="zf-C5HC2"/>
    <property type="match status" value="1"/>
</dbReference>
<dbReference type="PaxDb" id="35128-Thaps2137"/>
<feature type="compositionally biased region" description="Acidic residues" evidence="3">
    <location>
        <begin position="303"/>
        <end position="312"/>
    </location>
</feature>
<evidence type="ECO:0000259" key="5">
    <source>
        <dbReference type="PROSITE" id="PS51184"/>
    </source>
</evidence>
<dbReference type="PROSITE" id="PS51184">
    <property type="entry name" value="JMJC"/>
    <property type="match status" value="1"/>
</dbReference>
<dbReference type="InterPro" id="IPR003349">
    <property type="entry name" value="JmjN"/>
</dbReference>
<dbReference type="GO" id="GO:0032452">
    <property type="term" value="F:histone demethylase activity"/>
    <property type="evidence" value="ECO:0000318"/>
    <property type="project" value="GO_Central"/>
</dbReference>
<evidence type="ECO:0000313" key="7">
    <source>
        <dbReference type="Proteomes" id="UP000001449"/>
    </source>
</evidence>
<dbReference type="Pfam" id="PF02375">
    <property type="entry name" value="JmjN"/>
    <property type="match status" value="1"/>
</dbReference>
<dbReference type="RefSeq" id="XP_002287652.1">
    <property type="nucleotide sequence ID" value="XM_002287616.1"/>
</dbReference>
<gene>
    <name evidence="6" type="ORF">THAPSDRAFT_2137</name>
</gene>
<organism evidence="6 7">
    <name type="scientific">Thalassiosira pseudonana</name>
    <name type="common">Marine diatom</name>
    <name type="synonym">Cyclotella nana</name>
    <dbReference type="NCBI Taxonomy" id="35128"/>
    <lineage>
        <taxon>Eukaryota</taxon>
        <taxon>Sar</taxon>
        <taxon>Stramenopiles</taxon>
        <taxon>Ochrophyta</taxon>
        <taxon>Bacillariophyta</taxon>
        <taxon>Coscinodiscophyceae</taxon>
        <taxon>Thalassiosirophycidae</taxon>
        <taxon>Thalassiosirales</taxon>
        <taxon>Thalassiosiraceae</taxon>
        <taxon>Thalassiosira</taxon>
    </lineage>
</organism>
<keyword evidence="1" id="KW-0479">Metal-binding</keyword>
<evidence type="ECO:0000259" key="4">
    <source>
        <dbReference type="PROSITE" id="PS51183"/>
    </source>
</evidence>
<dbReference type="SMART" id="SM00545">
    <property type="entry name" value="JmjN"/>
    <property type="match status" value="1"/>
</dbReference>
<dbReference type="GO" id="GO:0005634">
    <property type="term" value="C:nucleus"/>
    <property type="evidence" value="ECO:0000318"/>
    <property type="project" value="GO_Central"/>
</dbReference>
<evidence type="ECO:0000313" key="6">
    <source>
        <dbReference type="EMBL" id="EED95095.1"/>
    </source>
</evidence>
<dbReference type="Proteomes" id="UP000001449">
    <property type="component" value="Chromosome 2"/>
</dbReference>
<feature type="domain" description="JmjN" evidence="4">
    <location>
        <begin position="56"/>
        <end position="98"/>
    </location>
</feature>
<dbReference type="Pfam" id="PF02373">
    <property type="entry name" value="JmjC"/>
    <property type="match status" value="1"/>
</dbReference>
<protein>
    <recommendedName>
        <fullName evidence="8">JmjC domain-containing protein</fullName>
    </recommendedName>
</protein>
<dbReference type="KEGG" id="tps:THAPSDRAFT_2137"/>
<dbReference type="AlphaFoldDB" id="B8BTH4"/>
<dbReference type="STRING" id="35128.B8BTH4"/>